<comment type="caution">
    <text evidence="2">The sequence shown here is derived from an EMBL/GenBank/DDBJ whole genome shotgun (WGS) entry which is preliminary data.</text>
</comment>
<proteinExistence type="predicted"/>
<dbReference type="Proteomes" id="UP001381693">
    <property type="component" value="Unassembled WGS sequence"/>
</dbReference>
<evidence type="ECO:0000313" key="3">
    <source>
        <dbReference type="Proteomes" id="UP001381693"/>
    </source>
</evidence>
<feature type="region of interest" description="Disordered" evidence="1">
    <location>
        <begin position="58"/>
        <end position="87"/>
    </location>
</feature>
<name>A0AAN8X6R8_HALRR</name>
<sequence length="87" mass="10184">TVSHIHSMRGGSAFAIWRAMKHDGHDLQTPEGRIPTHLHAPLNPWLFRRECSKEHCQRDKAQKREKGTRNVVSNTAKRIRREEAQRH</sequence>
<dbReference type="AlphaFoldDB" id="A0AAN8X6R8"/>
<feature type="non-terminal residue" evidence="2">
    <location>
        <position position="1"/>
    </location>
</feature>
<dbReference type="EMBL" id="JAXCGZ010010564">
    <property type="protein sequence ID" value="KAK7075483.1"/>
    <property type="molecule type" value="Genomic_DNA"/>
</dbReference>
<feature type="compositionally biased region" description="Basic and acidic residues" evidence="1">
    <location>
        <begin position="58"/>
        <end position="68"/>
    </location>
</feature>
<reference evidence="2 3" key="1">
    <citation type="submission" date="2023-11" db="EMBL/GenBank/DDBJ databases">
        <title>Halocaridina rubra genome assembly.</title>
        <authorList>
            <person name="Smith C."/>
        </authorList>
    </citation>
    <scope>NUCLEOTIDE SEQUENCE [LARGE SCALE GENOMIC DNA]</scope>
    <source>
        <strain evidence="2">EP-1</strain>
        <tissue evidence="2">Whole</tissue>
    </source>
</reference>
<protein>
    <submittedName>
        <fullName evidence="2">Uncharacterized protein</fullName>
    </submittedName>
</protein>
<evidence type="ECO:0000313" key="2">
    <source>
        <dbReference type="EMBL" id="KAK7075483.1"/>
    </source>
</evidence>
<accession>A0AAN8X6R8</accession>
<gene>
    <name evidence="2" type="ORF">SK128_011925</name>
</gene>
<organism evidence="2 3">
    <name type="scientific">Halocaridina rubra</name>
    <name type="common">Hawaiian red shrimp</name>
    <dbReference type="NCBI Taxonomy" id="373956"/>
    <lineage>
        <taxon>Eukaryota</taxon>
        <taxon>Metazoa</taxon>
        <taxon>Ecdysozoa</taxon>
        <taxon>Arthropoda</taxon>
        <taxon>Crustacea</taxon>
        <taxon>Multicrustacea</taxon>
        <taxon>Malacostraca</taxon>
        <taxon>Eumalacostraca</taxon>
        <taxon>Eucarida</taxon>
        <taxon>Decapoda</taxon>
        <taxon>Pleocyemata</taxon>
        <taxon>Caridea</taxon>
        <taxon>Atyoidea</taxon>
        <taxon>Atyidae</taxon>
        <taxon>Halocaridina</taxon>
    </lineage>
</organism>
<keyword evidence="3" id="KW-1185">Reference proteome</keyword>
<evidence type="ECO:0000256" key="1">
    <source>
        <dbReference type="SAM" id="MobiDB-lite"/>
    </source>
</evidence>